<evidence type="ECO:0000313" key="2">
    <source>
        <dbReference type="Proteomes" id="UP000001726"/>
    </source>
</evidence>
<dbReference type="eggNOG" id="ENOG503327H">
    <property type="taxonomic scope" value="Bacteria"/>
</dbReference>
<dbReference type="KEGG" id="eta:ETA_14030"/>
<organism evidence="1 2">
    <name type="scientific">Erwinia tasmaniensis (strain DSM 17950 / CFBP 7177 / CIP 109463 / NCPPB 4357 / Et1/99)</name>
    <dbReference type="NCBI Taxonomy" id="465817"/>
    <lineage>
        <taxon>Bacteria</taxon>
        <taxon>Pseudomonadati</taxon>
        <taxon>Pseudomonadota</taxon>
        <taxon>Gammaproteobacteria</taxon>
        <taxon>Enterobacterales</taxon>
        <taxon>Erwiniaceae</taxon>
        <taxon>Erwinia</taxon>
    </lineage>
</organism>
<dbReference type="AlphaFoldDB" id="B2VFI2"/>
<protein>
    <submittedName>
        <fullName evidence="1">Uncharacterized protein</fullName>
    </submittedName>
</protein>
<dbReference type="EMBL" id="CU468135">
    <property type="protein sequence ID" value="CAO96449.1"/>
    <property type="molecule type" value="Genomic_DNA"/>
</dbReference>
<gene>
    <name evidence="1" type="ordered locus">ETA_14030</name>
</gene>
<keyword evidence="2" id="KW-1185">Reference proteome</keyword>
<dbReference type="RefSeq" id="WP_012441143.1">
    <property type="nucleotide sequence ID" value="NC_010694.1"/>
</dbReference>
<accession>B2VFI2</accession>
<proteinExistence type="predicted"/>
<dbReference type="Proteomes" id="UP000001726">
    <property type="component" value="Chromosome"/>
</dbReference>
<dbReference type="HOGENOM" id="CLU_1926139_0_0_6"/>
<name>B2VFI2_ERWT9</name>
<sequence>MDMRKIVASVFIELQKEIESLSDADIKKIESGDFTITLKVFKNTTAAGDIKALPEQITNEVLNELKECKDRQAGYKILSNKFKTRKELEAFAKKINVYVMKQDKVDKIKEKIIEGVIGASLRSTAIQGEKK</sequence>
<evidence type="ECO:0000313" key="1">
    <source>
        <dbReference type="EMBL" id="CAO96449.1"/>
    </source>
</evidence>
<reference evidence="1 2" key="1">
    <citation type="journal article" date="2008" name="Environ. Microbiol.">
        <title>The genome of Erwinia tasmaniensis strain Et1/99, a non-pathogenic bacterium in the genus Erwinia.</title>
        <authorList>
            <person name="Kube M."/>
            <person name="Migdoll A.M."/>
            <person name="Mueller I."/>
            <person name="Kuhl H."/>
            <person name="Beck A."/>
            <person name="Reinhardt R."/>
            <person name="Geider K."/>
        </authorList>
    </citation>
    <scope>NUCLEOTIDE SEQUENCE [LARGE SCALE GENOMIC DNA]</scope>
    <source>
        <strain evidence="2">DSM 17950 / CFBP 7177 / CIP 109463 / NCPPB 4357 / Et1/99</strain>
    </source>
</reference>